<dbReference type="GO" id="GO:0003677">
    <property type="term" value="F:DNA binding"/>
    <property type="evidence" value="ECO:0007669"/>
    <property type="project" value="UniProtKB-KW"/>
</dbReference>
<evidence type="ECO:0000256" key="5">
    <source>
        <dbReference type="ARBA" id="ARBA00023163"/>
    </source>
</evidence>
<evidence type="ECO:0000256" key="3">
    <source>
        <dbReference type="ARBA" id="ARBA00023082"/>
    </source>
</evidence>
<accession>A0A8J3CJV4</accession>
<dbReference type="Pfam" id="PF04545">
    <property type="entry name" value="Sigma70_r4"/>
    <property type="match status" value="1"/>
</dbReference>
<evidence type="ECO:0000313" key="8">
    <source>
        <dbReference type="Proteomes" id="UP000637578"/>
    </source>
</evidence>
<dbReference type="Proteomes" id="UP000637578">
    <property type="component" value="Unassembled WGS sequence"/>
</dbReference>
<keyword evidence="3" id="KW-0731">Sigma factor</keyword>
<sequence length="247" mass="27325">MSTLAELDEGTLLTRHQAGDRAATAELLRRYTPLFQAVARRQMRPRSAAWDIDDGVSEARITFLRKLAKLDPAAITVPGAIGHRLRHDLYQAVAKASLRASIPVTAPGEDLRKAAETLRHNPDGDVQTHADAVVDRRKGRVSQNKATTLVQLLTQPTSDLPASEDAPHPEALMVAMPAQTATADDIHALRTALNDLPERSREVIAAWYGIDRDEPATDRQIQDHLGLSRDQVRYARRQGIDHLRKVL</sequence>
<keyword evidence="8" id="KW-1185">Reference proteome</keyword>
<name>A0A8J3CJV4_9PSEU</name>
<dbReference type="GO" id="GO:0016987">
    <property type="term" value="F:sigma factor activity"/>
    <property type="evidence" value="ECO:0007669"/>
    <property type="project" value="UniProtKB-KW"/>
</dbReference>
<feature type="domain" description="RNA polymerase sigma-70 region 4" evidence="6">
    <location>
        <begin position="192"/>
        <end position="245"/>
    </location>
</feature>
<reference evidence="7" key="2">
    <citation type="submission" date="2020-09" db="EMBL/GenBank/DDBJ databases">
        <authorList>
            <person name="Sun Q."/>
            <person name="Zhou Y."/>
        </authorList>
    </citation>
    <scope>NUCLEOTIDE SEQUENCE</scope>
    <source>
        <strain evidence="7">CGMCC 4.5737</strain>
    </source>
</reference>
<comment type="similarity">
    <text evidence="1">Belongs to the sigma-70 factor family. ECF subfamily.</text>
</comment>
<protein>
    <recommendedName>
        <fullName evidence="6">RNA polymerase sigma-70 region 4 domain-containing protein</fullName>
    </recommendedName>
</protein>
<dbReference type="InterPro" id="IPR007630">
    <property type="entry name" value="RNA_pol_sigma70_r4"/>
</dbReference>
<keyword evidence="5" id="KW-0804">Transcription</keyword>
<keyword evidence="2" id="KW-0805">Transcription regulation</keyword>
<evidence type="ECO:0000256" key="4">
    <source>
        <dbReference type="ARBA" id="ARBA00023125"/>
    </source>
</evidence>
<organism evidence="7 8">
    <name type="scientific">Longimycelium tulufanense</name>
    <dbReference type="NCBI Taxonomy" id="907463"/>
    <lineage>
        <taxon>Bacteria</taxon>
        <taxon>Bacillati</taxon>
        <taxon>Actinomycetota</taxon>
        <taxon>Actinomycetes</taxon>
        <taxon>Pseudonocardiales</taxon>
        <taxon>Pseudonocardiaceae</taxon>
        <taxon>Longimycelium</taxon>
    </lineage>
</organism>
<evidence type="ECO:0000259" key="6">
    <source>
        <dbReference type="Pfam" id="PF04545"/>
    </source>
</evidence>
<proteinExistence type="inferred from homology"/>
<dbReference type="InterPro" id="IPR013325">
    <property type="entry name" value="RNA_pol_sigma_r2"/>
</dbReference>
<dbReference type="AlphaFoldDB" id="A0A8J3CJV4"/>
<gene>
    <name evidence="7" type="ORF">GCM10012275_56580</name>
</gene>
<dbReference type="PANTHER" id="PTHR43133">
    <property type="entry name" value="RNA POLYMERASE ECF-TYPE SIGMA FACTO"/>
    <property type="match status" value="1"/>
</dbReference>
<dbReference type="GO" id="GO:0006352">
    <property type="term" value="P:DNA-templated transcription initiation"/>
    <property type="evidence" value="ECO:0007669"/>
    <property type="project" value="InterPro"/>
</dbReference>
<dbReference type="Gene3D" id="1.10.10.10">
    <property type="entry name" value="Winged helix-like DNA-binding domain superfamily/Winged helix DNA-binding domain"/>
    <property type="match status" value="1"/>
</dbReference>
<evidence type="ECO:0000313" key="7">
    <source>
        <dbReference type="EMBL" id="GGM78617.1"/>
    </source>
</evidence>
<dbReference type="SUPFAM" id="SSF88946">
    <property type="entry name" value="Sigma2 domain of RNA polymerase sigma factors"/>
    <property type="match status" value="1"/>
</dbReference>
<dbReference type="EMBL" id="BMMK01000041">
    <property type="protein sequence ID" value="GGM78617.1"/>
    <property type="molecule type" value="Genomic_DNA"/>
</dbReference>
<evidence type="ECO:0000256" key="1">
    <source>
        <dbReference type="ARBA" id="ARBA00010641"/>
    </source>
</evidence>
<keyword evidence="4" id="KW-0238">DNA-binding</keyword>
<evidence type="ECO:0000256" key="2">
    <source>
        <dbReference type="ARBA" id="ARBA00023015"/>
    </source>
</evidence>
<dbReference type="RefSeq" id="WP_189061481.1">
    <property type="nucleotide sequence ID" value="NZ_BMMK01000041.1"/>
</dbReference>
<reference evidence="7" key="1">
    <citation type="journal article" date="2014" name="Int. J. Syst. Evol. Microbiol.">
        <title>Complete genome sequence of Corynebacterium casei LMG S-19264T (=DSM 44701T), isolated from a smear-ripened cheese.</title>
        <authorList>
            <consortium name="US DOE Joint Genome Institute (JGI-PGF)"/>
            <person name="Walter F."/>
            <person name="Albersmeier A."/>
            <person name="Kalinowski J."/>
            <person name="Ruckert C."/>
        </authorList>
    </citation>
    <scope>NUCLEOTIDE SEQUENCE</scope>
    <source>
        <strain evidence="7">CGMCC 4.5737</strain>
    </source>
</reference>
<dbReference type="InterPro" id="IPR039425">
    <property type="entry name" value="RNA_pol_sigma-70-like"/>
</dbReference>
<dbReference type="PANTHER" id="PTHR43133:SF8">
    <property type="entry name" value="RNA POLYMERASE SIGMA FACTOR HI_1459-RELATED"/>
    <property type="match status" value="1"/>
</dbReference>
<dbReference type="SUPFAM" id="SSF88659">
    <property type="entry name" value="Sigma3 and sigma4 domains of RNA polymerase sigma factors"/>
    <property type="match status" value="1"/>
</dbReference>
<dbReference type="Gene3D" id="1.10.1740.10">
    <property type="match status" value="1"/>
</dbReference>
<dbReference type="InterPro" id="IPR036388">
    <property type="entry name" value="WH-like_DNA-bd_sf"/>
</dbReference>
<dbReference type="InterPro" id="IPR013324">
    <property type="entry name" value="RNA_pol_sigma_r3/r4-like"/>
</dbReference>
<comment type="caution">
    <text evidence="7">The sequence shown here is derived from an EMBL/GenBank/DDBJ whole genome shotgun (WGS) entry which is preliminary data.</text>
</comment>